<evidence type="ECO:0000313" key="10">
    <source>
        <dbReference type="EMBL" id="MET4724894.1"/>
    </source>
</evidence>
<dbReference type="InterPro" id="IPR028301">
    <property type="entry name" value="V8_his_AS"/>
</dbReference>
<accession>A0A1L3FP33</accession>
<dbReference type="EC" id="3.4.21.-" evidence="6"/>
<dbReference type="Proteomes" id="UP000181962">
    <property type="component" value="Chromosome"/>
</dbReference>
<dbReference type="PANTHER" id="PTHR15462:SF8">
    <property type="entry name" value="SERINE PROTEASE"/>
    <property type="match status" value="1"/>
</dbReference>
<dbReference type="Proteomes" id="UP001549291">
    <property type="component" value="Unassembled WGS sequence"/>
</dbReference>
<evidence type="ECO:0000256" key="1">
    <source>
        <dbReference type="ARBA" id="ARBA00008764"/>
    </source>
</evidence>
<dbReference type="SMR" id="A0A1L3FP33"/>
<dbReference type="InterPro" id="IPR018114">
    <property type="entry name" value="TRYPSIN_HIS"/>
</dbReference>
<dbReference type="AlphaFoldDB" id="A0A1L3FP33"/>
<dbReference type="Pfam" id="PF00089">
    <property type="entry name" value="Trypsin"/>
    <property type="match status" value="1"/>
</dbReference>
<dbReference type="RefSeq" id="WP_049806740.1">
    <property type="nucleotide sequence ID" value="NZ_CP017637.1"/>
</dbReference>
<proteinExistence type="inferred from homology"/>
<keyword evidence="4 6" id="KW-0378">Hydrolase</keyword>
<evidence type="ECO:0000313" key="9">
    <source>
        <dbReference type="EMBL" id="APG15104.1"/>
    </source>
</evidence>
<dbReference type="PROSITE" id="PS00672">
    <property type="entry name" value="V8_HIS"/>
    <property type="match status" value="1"/>
</dbReference>
<dbReference type="SUPFAM" id="SSF50494">
    <property type="entry name" value="Trypsin-like serine proteases"/>
    <property type="match status" value="1"/>
</dbReference>
<keyword evidence="12" id="KW-1185">Reference proteome</keyword>
<name>A0A1L3FP33_BRAJP</name>
<dbReference type="GeneID" id="92969798"/>
<sequence length="299" mass="31822">MNALPWSSSAALPPTENQPIAPVIETAGSDGSAESKGESQQDLLVFGKSDVKIKPKGVRVGNETVLGTDDRVRITNTKAPPWRKIAGLKLKPRPPQTSSYIGTGWFIGPKTLLTAGHCVYSPSDFNGWIGSIEVSPGQDAGVSPFRTVTATKFFALQQWINSADPDHDIGCIQLAEPLGEEVGYFKIASQTDAELENALVNISGYPGDLDNGRNQYFHQNRVLRTSAHRIYYDVDTYGGQSGSPVWVQASATSEAVAVAVHAYGIGGTAPSLGVTANSGPRLSPEIVLTVKEWLQAASA</sequence>
<dbReference type="OrthoDB" id="3078754at2"/>
<comment type="similarity">
    <text evidence="1 6">Belongs to the peptidase S1B family.</text>
</comment>
<dbReference type="SMART" id="SM00020">
    <property type="entry name" value="Tryp_SPc"/>
    <property type="match status" value="1"/>
</dbReference>
<evidence type="ECO:0000256" key="7">
    <source>
        <dbReference type="SAM" id="MobiDB-lite"/>
    </source>
</evidence>
<dbReference type="PRINTS" id="PR00839">
    <property type="entry name" value="V8PROTEASE"/>
</dbReference>
<reference evidence="9 11" key="1">
    <citation type="submission" date="2016-11" db="EMBL/GenBank/DDBJ databases">
        <title>Complete Genome Sequence of Bradyrhizobium sp. strain J5, an isolated from soybean nodule in Hokkaido.</title>
        <authorList>
            <person name="Kanehara K."/>
        </authorList>
    </citation>
    <scope>NUCLEOTIDE SEQUENCE [LARGE SCALE GENOMIC DNA]</scope>
    <source>
        <strain evidence="9 11">J5</strain>
    </source>
</reference>
<evidence type="ECO:0000313" key="12">
    <source>
        <dbReference type="Proteomes" id="UP001549291"/>
    </source>
</evidence>
<evidence type="ECO:0000256" key="5">
    <source>
        <dbReference type="ARBA" id="ARBA00022825"/>
    </source>
</evidence>
<evidence type="ECO:0000313" key="11">
    <source>
        <dbReference type="Proteomes" id="UP000181962"/>
    </source>
</evidence>
<evidence type="ECO:0000259" key="8">
    <source>
        <dbReference type="SMART" id="SM00020"/>
    </source>
</evidence>
<keyword evidence="2 6" id="KW-0645">Protease</keyword>
<reference evidence="10 12" key="2">
    <citation type="submission" date="2024-06" db="EMBL/GenBank/DDBJ databases">
        <title>Genomic Encyclopedia of Type Strains, Phase V (KMG-V): Genome sequencing to study the core and pangenomes of soil and plant-associated prokaryotes.</title>
        <authorList>
            <person name="Whitman W."/>
        </authorList>
    </citation>
    <scope>NUCLEOTIDE SEQUENCE [LARGE SCALE GENOMIC DNA]</scope>
    <source>
        <strain evidence="10 12">USDA 160</strain>
    </source>
</reference>
<dbReference type="PROSITE" id="PS00134">
    <property type="entry name" value="TRYPSIN_HIS"/>
    <property type="match status" value="1"/>
</dbReference>
<dbReference type="EMBL" id="JBEPTQ010000002">
    <property type="protein sequence ID" value="MET4724894.1"/>
    <property type="molecule type" value="Genomic_DNA"/>
</dbReference>
<dbReference type="InterPro" id="IPR009003">
    <property type="entry name" value="Peptidase_S1_PA"/>
</dbReference>
<protein>
    <recommendedName>
        <fullName evidence="6">Serine protease</fullName>
        <ecNumber evidence="6">3.4.21.-</ecNumber>
    </recommendedName>
</protein>
<dbReference type="Gene3D" id="2.40.10.10">
    <property type="entry name" value="Trypsin-like serine proteases"/>
    <property type="match status" value="2"/>
</dbReference>
<organism evidence="9 11">
    <name type="scientific">Bradyrhizobium japonicum</name>
    <dbReference type="NCBI Taxonomy" id="375"/>
    <lineage>
        <taxon>Bacteria</taxon>
        <taxon>Pseudomonadati</taxon>
        <taxon>Pseudomonadota</taxon>
        <taxon>Alphaproteobacteria</taxon>
        <taxon>Hyphomicrobiales</taxon>
        <taxon>Nitrobacteraceae</taxon>
        <taxon>Bradyrhizobium</taxon>
    </lineage>
</organism>
<dbReference type="GO" id="GO:0004252">
    <property type="term" value="F:serine-type endopeptidase activity"/>
    <property type="evidence" value="ECO:0007669"/>
    <property type="project" value="InterPro"/>
</dbReference>
<dbReference type="PANTHER" id="PTHR15462">
    <property type="entry name" value="SERINE PROTEASE"/>
    <property type="match status" value="1"/>
</dbReference>
<dbReference type="GO" id="GO:0006508">
    <property type="term" value="P:proteolysis"/>
    <property type="evidence" value="ECO:0007669"/>
    <property type="project" value="UniProtKB-KW"/>
</dbReference>
<feature type="region of interest" description="Disordered" evidence="7">
    <location>
        <begin position="1"/>
        <end position="40"/>
    </location>
</feature>
<feature type="domain" description="Peptidase S1" evidence="8">
    <location>
        <begin position="73"/>
        <end position="286"/>
    </location>
</feature>
<evidence type="ECO:0000256" key="4">
    <source>
        <dbReference type="ARBA" id="ARBA00022801"/>
    </source>
</evidence>
<evidence type="ECO:0000256" key="3">
    <source>
        <dbReference type="ARBA" id="ARBA00022729"/>
    </source>
</evidence>
<feature type="compositionally biased region" description="Polar residues" evidence="7">
    <location>
        <begin position="1"/>
        <end position="18"/>
    </location>
</feature>
<dbReference type="EMBL" id="CP017637">
    <property type="protein sequence ID" value="APG15104.1"/>
    <property type="molecule type" value="Genomic_DNA"/>
</dbReference>
<keyword evidence="3" id="KW-0732">Signal</keyword>
<dbReference type="InterPro" id="IPR050966">
    <property type="entry name" value="Glutamyl_endopeptidase"/>
</dbReference>
<dbReference type="InterPro" id="IPR001254">
    <property type="entry name" value="Trypsin_dom"/>
</dbReference>
<dbReference type="InterPro" id="IPR008256">
    <property type="entry name" value="Peptidase_S1B"/>
</dbReference>
<keyword evidence="5 6" id="KW-0720">Serine protease</keyword>
<evidence type="ECO:0000256" key="6">
    <source>
        <dbReference type="RuleBase" id="RU004296"/>
    </source>
</evidence>
<evidence type="ECO:0000256" key="2">
    <source>
        <dbReference type="ARBA" id="ARBA00022670"/>
    </source>
</evidence>
<dbReference type="InterPro" id="IPR043504">
    <property type="entry name" value="Peptidase_S1_PA_chymotrypsin"/>
</dbReference>
<gene>
    <name evidence="10" type="ORF">ABIF63_009000</name>
    <name evidence="9" type="ORF">BKD09_43045</name>
</gene>